<evidence type="ECO:0000313" key="1">
    <source>
        <dbReference type="EMBL" id="MBX31998.1"/>
    </source>
</evidence>
<protein>
    <submittedName>
        <fullName evidence="1">DNA-directed RNA polymerase</fullName>
    </submittedName>
</protein>
<dbReference type="GO" id="GO:0000428">
    <property type="term" value="C:DNA-directed RNA polymerase complex"/>
    <property type="evidence" value="ECO:0007669"/>
    <property type="project" value="UniProtKB-KW"/>
</dbReference>
<dbReference type="EMBL" id="GGEC01051514">
    <property type="protein sequence ID" value="MBX31998.1"/>
    <property type="molecule type" value="Transcribed_RNA"/>
</dbReference>
<accession>A0A2P2MP66</accession>
<proteinExistence type="predicted"/>
<keyword evidence="1" id="KW-0804">Transcription</keyword>
<keyword evidence="1" id="KW-0240">DNA-directed RNA polymerase</keyword>
<name>A0A2P2MP66_RHIMU</name>
<dbReference type="AlphaFoldDB" id="A0A2P2MP66"/>
<sequence>MQVEHQVVYPQTGQLEVVHKLFQLEVQAGNIPAVHLQHILENFHNPAYNKESSKHSYYRSLGHLRKKK</sequence>
<reference evidence="1" key="1">
    <citation type="submission" date="2018-02" db="EMBL/GenBank/DDBJ databases">
        <title>Rhizophora mucronata_Transcriptome.</title>
        <authorList>
            <person name="Meera S.P."/>
            <person name="Sreeshan A."/>
            <person name="Augustine A."/>
        </authorList>
    </citation>
    <scope>NUCLEOTIDE SEQUENCE</scope>
    <source>
        <tissue evidence="1">Leaf</tissue>
    </source>
</reference>
<organism evidence="1">
    <name type="scientific">Rhizophora mucronata</name>
    <name type="common">Asiatic mangrove</name>
    <dbReference type="NCBI Taxonomy" id="61149"/>
    <lineage>
        <taxon>Eukaryota</taxon>
        <taxon>Viridiplantae</taxon>
        <taxon>Streptophyta</taxon>
        <taxon>Embryophyta</taxon>
        <taxon>Tracheophyta</taxon>
        <taxon>Spermatophyta</taxon>
        <taxon>Magnoliopsida</taxon>
        <taxon>eudicotyledons</taxon>
        <taxon>Gunneridae</taxon>
        <taxon>Pentapetalae</taxon>
        <taxon>rosids</taxon>
        <taxon>fabids</taxon>
        <taxon>Malpighiales</taxon>
        <taxon>Rhizophoraceae</taxon>
        <taxon>Rhizophora</taxon>
    </lineage>
</organism>